<comment type="caution">
    <text evidence="3">The sequence shown here is derived from an EMBL/GenBank/DDBJ whole genome shotgun (WGS) entry which is preliminary data.</text>
</comment>
<feature type="signal peptide" evidence="2">
    <location>
        <begin position="1"/>
        <end position="33"/>
    </location>
</feature>
<evidence type="ECO:0000256" key="1">
    <source>
        <dbReference type="SAM" id="Phobius"/>
    </source>
</evidence>
<reference evidence="3" key="1">
    <citation type="submission" date="2019-10" db="EMBL/GenBank/DDBJ databases">
        <authorList>
            <consortium name="DOE Joint Genome Institute"/>
            <person name="Kuo A."/>
            <person name="Miyauchi S."/>
            <person name="Kiss E."/>
            <person name="Drula E."/>
            <person name="Kohler A."/>
            <person name="Sanchez-Garcia M."/>
            <person name="Andreopoulos B."/>
            <person name="Barry K.W."/>
            <person name="Bonito G."/>
            <person name="Buee M."/>
            <person name="Carver A."/>
            <person name="Chen C."/>
            <person name="Cichocki N."/>
            <person name="Clum A."/>
            <person name="Culley D."/>
            <person name="Crous P.W."/>
            <person name="Fauchery L."/>
            <person name="Girlanda M."/>
            <person name="Hayes R."/>
            <person name="Keri Z."/>
            <person name="LaButti K."/>
            <person name="Lipzen A."/>
            <person name="Lombard V."/>
            <person name="Magnuson J."/>
            <person name="Maillard F."/>
            <person name="Morin E."/>
            <person name="Murat C."/>
            <person name="Nolan M."/>
            <person name="Ohm R."/>
            <person name="Pangilinan J."/>
            <person name="Pereira M."/>
            <person name="Perotto S."/>
            <person name="Peter M."/>
            <person name="Riley R."/>
            <person name="Sitrit Y."/>
            <person name="Stielow B."/>
            <person name="Szollosi G."/>
            <person name="Zifcakova L."/>
            <person name="Stursova M."/>
            <person name="Spatafora J.W."/>
            <person name="Tedersoo L."/>
            <person name="Vaario L.-M."/>
            <person name="Yamada A."/>
            <person name="Yan M."/>
            <person name="Wang P."/>
            <person name="Xu J."/>
            <person name="Bruns T."/>
            <person name="Baldrian P."/>
            <person name="Vilgalys R."/>
            <person name="Henrissat B."/>
            <person name="Grigoriev I.V."/>
            <person name="Hibbett D."/>
            <person name="Nagy L.G."/>
            <person name="Martin F.M."/>
        </authorList>
    </citation>
    <scope>NUCLEOTIDE SEQUENCE</scope>
    <source>
        <strain evidence="3">Prilba</strain>
    </source>
</reference>
<keyword evidence="1" id="KW-0812">Transmembrane</keyword>
<dbReference type="OrthoDB" id="10321461at2759"/>
<gene>
    <name evidence="3" type="ORF">DFH94DRAFT_277009</name>
</gene>
<evidence type="ECO:0000256" key="2">
    <source>
        <dbReference type="SAM" id="SignalP"/>
    </source>
</evidence>
<accession>A0A9P5JY17</accession>
<dbReference type="Proteomes" id="UP000759537">
    <property type="component" value="Unassembled WGS sequence"/>
</dbReference>
<reference evidence="3" key="2">
    <citation type="journal article" date="2020" name="Nat. Commun.">
        <title>Large-scale genome sequencing of mycorrhizal fungi provides insights into the early evolution of symbiotic traits.</title>
        <authorList>
            <person name="Miyauchi S."/>
            <person name="Kiss E."/>
            <person name="Kuo A."/>
            <person name="Drula E."/>
            <person name="Kohler A."/>
            <person name="Sanchez-Garcia M."/>
            <person name="Morin E."/>
            <person name="Andreopoulos B."/>
            <person name="Barry K.W."/>
            <person name="Bonito G."/>
            <person name="Buee M."/>
            <person name="Carver A."/>
            <person name="Chen C."/>
            <person name="Cichocki N."/>
            <person name="Clum A."/>
            <person name="Culley D."/>
            <person name="Crous P.W."/>
            <person name="Fauchery L."/>
            <person name="Girlanda M."/>
            <person name="Hayes R.D."/>
            <person name="Keri Z."/>
            <person name="LaButti K."/>
            <person name="Lipzen A."/>
            <person name="Lombard V."/>
            <person name="Magnuson J."/>
            <person name="Maillard F."/>
            <person name="Murat C."/>
            <person name="Nolan M."/>
            <person name="Ohm R.A."/>
            <person name="Pangilinan J."/>
            <person name="Pereira M.F."/>
            <person name="Perotto S."/>
            <person name="Peter M."/>
            <person name="Pfister S."/>
            <person name="Riley R."/>
            <person name="Sitrit Y."/>
            <person name="Stielow J.B."/>
            <person name="Szollosi G."/>
            <person name="Zifcakova L."/>
            <person name="Stursova M."/>
            <person name="Spatafora J.W."/>
            <person name="Tedersoo L."/>
            <person name="Vaario L.M."/>
            <person name="Yamada A."/>
            <person name="Yan M."/>
            <person name="Wang P."/>
            <person name="Xu J."/>
            <person name="Bruns T."/>
            <person name="Baldrian P."/>
            <person name="Vilgalys R."/>
            <person name="Dunand C."/>
            <person name="Henrissat B."/>
            <person name="Grigoriev I.V."/>
            <person name="Hibbett D."/>
            <person name="Nagy L.G."/>
            <person name="Martin F.M."/>
        </authorList>
    </citation>
    <scope>NUCLEOTIDE SEQUENCE</scope>
    <source>
        <strain evidence="3">Prilba</strain>
    </source>
</reference>
<dbReference type="EMBL" id="WHVB01000030">
    <property type="protein sequence ID" value="KAF8468672.1"/>
    <property type="molecule type" value="Genomic_DNA"/>
</dbReference>
<proteinExistence type="predicted"/>
<keyword evidence="4" id="KW-1185">Reference proteome</keyword>
<evidence type="ECO:0000313" key="4">
    <source>
        <dbReference type="Proteomes" id="UP000759537"/>
    </source>
</evidence>
<sequence>MLFHPRSSAGSTVGIHALLILSSLLLSLPTANAACTTNPDDTAAEHCPRSTPPTKSGLPTVLIFCVVAGAVFFIIIGTILIYFYTRQRRERAKRDEHREKVWQFKDMQRSGMRPTLKTDGKSGAPIQIAYPVLMSEAAMSPRYPTRAFRWE</sequence>
<name>A0A9P5JY17_9AGAM</name>
<dbReference type="CDD" id="cd12087">
    <property type="entry name" value="TM_EGFR-like"/>
    <property type="match status" value="1"/>
</dbReference>
<evidence type="ECO:0000313" key="3">
    <source>
        <dbReference type="EMBL" id="KAF8468672.1"/>
    </source>
</evidence>
<feature type="transmembrane region" description="Helical" evidence="1">
    <location>
        <begin position="57"/>
        <end position="84"/>
    </location>
</feature>
<dbReference type="AlphaFoldDB" id="A0A9P5JY17"/>
<keyword evidence="1" id="KW-0472">Membrane</keyword>
<organism evidence="3 4">
    <name type="scientific">Russula ochroleuca</name>
    <dbReference type="NCBI Taxonomy" id="152965"/>
    <lineage>
        <taxon>Eukaryota</taxon>
        <taxon>Fungi</taxon>
        <taxon>Dikarya</taxon>
        <taxon>Basidiomycota</taxon>
        <taxon>Agaricomycotina</taxon>
        <taxon>Agaricomycetes</taxon>
        <taxon>Russulales</taxon>
        <taxon>Russulaceae</taxon>
        <taxon>Russula</taxon>
    </lineage>
</organism>
<keyword evidence="2" id="KW-0732">Signal</keyword>
<keyword evidence="1" id="KW-1133">Transmembrane helix</keyword>
<protein>
    <submittedName>
        <fullName evidence="3">Uncharacterized protein</fullName>
    </submittedName>
</protein>
<feature type="chain" id="PRO_5040284020" evidence="2">
    <location>
        <begin position="34"/>
        <end position="151"/>
    </location>
</feature>